<comment type="subcellular location">
    <subcellularLocation>
        <location evidence="1">Membrane</location>
        <topology evidence="1">Multi-pass membrane protein</topology>
    </subcellularLocation>
</comment>
<protein>
    <submittedName>
        <fullName evidence="6">Putative membrane protein</fullName>
    </submittedName>
</protein>
<keyword evidence="3 5" id="KW-1133">Transmembrane helix</keyword>
<evidence type="ECO:0000256" key="4">
    <source>
        <dbReference type="ARBA" id="ARBA00023136"/>
    </source>
</evidence>
<dbReference type="EMBL" id="LM995447">
    <property type="protein sequence ID" value="CDZ23397.1"/>
    <property type="molecule type" value="Genomic_DNA"/>
</dbReference>
<feature type="transmembrane region" description="Helical" evidence="5">
    <location>
        <begin position="214"/>
        <end position="239"/>
    </location>
</feature>
<feature type="transmembrane region" description="Helical" evidence="5">
    <location>
        <begin position="12"/>
        <end position="42"/>
    </location>
</feature>
<evidence type="ECO:0000256" key="5">
    <source>
        <dbReference type="SAM" id="Phobius"/>
    </source>
</evidence>
<evidence type="ECO:0000256" key="1">
    <source>
        <dbReference type="ARBA" id="ARBA00004141"/>
    </source>
</evidence>
<keyword evidence="4 5" id="KW-0472">Membrane</keyword>
<feature type="transmembrane region" description="Helical" evidence="5">
    <location>
        <begin position="259"/>
        <end position="278"/>
    </location>
</feature>
<keyword evidence="2 5" id="KW-0812">Transmembrane</keyword>
<gene>
    <name evidence="6" type="ORF">CCDG5_0254</name>
</gene>
<evidence type="ECO:0000313" key="6">
    <source>
        <dbReference type="EMBL" id="CDZ23397.1"/>
    </source>
</evidence>
<dbReference type="AlphaFoldDB" id="A0A078KLQ1"/>
<dbReference type="PATRIC" id="fig|29343.3.peg.262"/>
<feature type="transmembrane region" description="Helical" evidence="5">
    <location>
        <begin position="125"/>
        <end position="143"/>
    </location>
</feature>
<dbReference type="OrthoDB" id="2039442at2"/>
<evidence type="ECO:0000256" key="3">
    <source>
        <dbReference type="ARBA" id="ARBA00022989"/>
    </source>
</evidence>
<dbReference type="STRING" id="29343.CCDG5_0254"/>
<feature type="transmembrane region" description="Helical" evidence="5">
    <location>
        <begin position="54"/>
        <end position="75"/>
    </location>
</feature>
<dbReference type="Proteomes" id="UP000032431">
    <property type="component" value="Chromosome I"/>
</dbReference>
<dbReference type="GO" id="GO:0005886">
    <property type="term" value="C:plasma membrane"/>
    <property type="evidence" value="ECO:0007669"/>
    <property type="project" value="UniProtKB-ARBA"/>
</dbReference>
<evidence type="ECO:0000313" key="7">
    <source>
        <dbReference type="Proteomes" id="UP000032431"/>
    </source>
</evidence>
<dbReference type="KEGG" id="ccel:CCDG5_0254"/>
<name>A0A078KLQ1_9FIRM</name>
<dbReference type="InterPro" id="IPR003339">
    <property type="entry name" value="ABC/ECF_trnsptr_transmembrane"/>
</dbReference>
<dbReference type="HOGENOM" id="CLU_064704_0_1_9"/>
<evidence type="ECO:0000256" key="2">
    <source>
        <dbReference type="ARBA" id="ARBA00022692"/>
    </source>
</evidence>
<keyword evidence="7" id="KW-1185">Reference proteome</keyword>
<organism evidence="6 7">
    <name type="scientific">[Clostridium] cellulosi</name>
    <dbReference type="NCBI Taxonomy" id="29343"/>
    <lineage>
        <taxon>Bacteria</taxon>
        <taxon>Bacillati</taxon>
        <taxon>Bacillota</taxon>
        <taxon>Clostridia</taxon>
        <taxon>Eubacteriales</taxon>
        <taxon>Oscillospiraceae</taxon>
        <taxon>Oscillospiraceae incertae sedis</taxon>
    </lineage>
</organism>
<sequence>MKSRAADYFHPAVLFVYTISLAVMSMLFFNPIFIAIGLVFAAVQNIMLLGARHLLRQLAWSLPLCIAVALFNPLVNSGGKTVLFYLFGNPVTMEATFYGACSGGMLLLIFLWFSVYNVLVTPDKFMYLFSGIAPAASMVLVMTQRMIPMFARRLKAISAAQKTLFPASDGNRKSRFKRALREISILLSWSMEDGLDTADSMKARGYGGQKRTSFSIYSFTATDAAAIIAEIVLAIISVVCYYKYTSIRFFPRIRLNFGAGAYIGASAFAILGAALPIIETQFILMWKKIYKIEGGRQP</sequence>
<accession>A0A078KLQ1</accession>
<dbReference type="CDD" id="cd16914">
    <property type="entry name" value="EcfT"/>
    <property type="match status" value="1"/>
</dbReference>
<feature type="transmembrane region" description="Helical" evidence="5">
    <location>
        <begin position="96"/>
        <end position="119"/>
    </location>
</feature>
<proteinExistence type="predicted"/>
<reference evidence="7" key="1">
    <citation type="submission" date="2014-07" db="EMBL/GenBank/DDBJ databases">
        <authorList>
            <person name="Wibberg D."/>
        </authorList>
    </citation>
    <scope>NUCLEOTIDE SEQUENCE [LARGE SCALE GENOMIC DNA]</scope>
    <source>
        <strain evidence="7">DG5</strain>
    </source>
</reference>
<dbReference type="Pfam" id="PF02361">
    <property type="entry name" value="CbiQ"/>
    <property type="match status" value="1"/>
</dbReference>